<protein>
    <submittedName>
        <fullName evidence="8">Uncharacterized protein</fullName>
    </submittedName>
</protein>
<keyword evidence="4" id="KW-0539">Nucleus</keyword>
<dbReference type="CDD" id="cd00167">
    <property type="entry name" value="SANT"/>
    <property type="match status" value="2"/>
</dbReference>
<feature type="domain" description="HTH myb-type" evidence="7">
    <location>
        <begin position="66"/>
        <end position="118"/>
    </location>
</feature>
<gene>
    <name evidence="8" type="ORF">ILEXP_LOCUS28719</name>
</gene>
<feature type="domain" description="Myb-like" evidence="6">
    <location>
        <begin position="62"/>
        <end position="114"/>
    </location>
</feature>
<evidence type="ECO:0000256" key="1">
    <source>
        <dbReference type="ARBA" id="ARBA00004123"/>
    </source>
</evidence>
<feature type="domain" description="Myb-like" evidence="6">
    <location>
        <begin position="9"/>
        <end position="61"/>
    </location>
</feature>
<dbReference type="AlphaFoldDB" id="A0ABC8SS06"/>
<dbReference type="GO" id="GO:0005634">
    <property type="term" value="C:nucleus"/>
    <property type="evidence" value="ECO:0007669"/>
    <property type="project" value="UniProtKB-SubCell"/>
</dbReference>
<accession>A0ABC8SS06</accession>
<dbReference type="InterPro" id="IPR009057">
    <property type="entry name" value="Homeodomain-like_sf"/>
</dbReference>
<evidence type="ECO:0000313" key="8">
    <source>
        <dbReference type="EMBL" id="CAK9159996.1"/>
    </source>
</evidence>
<name>A0ABC8SS06_9AQUA</name>
<reference evidence="8 9" key="1">
    <citation type="submission" date="2024-02" db="EMBL/GenBank/DDBJ databases">
        <authorList>
            <person name="Vignale AGUSTIN F."/>
            <person name="Sosa J E."/>
            <person name="Modenutti C."/>
        </authorList>
    </citation>
    <scope>NUCLEOTIDE SEQUENCE [LARGE SCALE GENOMIC DNA]</scope>
</reference>
<keyword evidence="9" id="KW-1185">Reference proteome</keyword>
<evidence type="ECO:0000256" key="2">
    <source>
        <dbReference type="ARBA" id="ARBA00022737"/>
    </source>
</evidence>
<evidence type="ECO:0000256" key="5">
    <source>
        <dbReference type="SAM" id="MobiDB-lite"/>
    </source>
</evidence>
<dbReference type="SMART" id="SM00717">
    <property type="entry name" value="SANT"/>
    <property type="match status" value="2"/>
</dbReference>
<dbReference type="InterPro" id="IPR015495">
    <property type="entry name" value="Myb_TF_plants"/>
</dbReference>
<dbReference type="PANTHER" id="PTHR10641:SF1377">
    <property type="entry name" value="MYB-RELATED PROTEIN MYB4-LIKE"/>
    <property type="match status" value="1"/>
</dbReference>
<dbReference type="InterPro" id="IPR001005">
    <property type="entry name" value="SANT/Myb"/>
</dbReference>
<dbReference type="SUPFAM" id="SSF46689">
    <property type="entry name" value="Homeodomain-like"/>
    <property type="match status" value="1"/>
</dbReference>
<dbReference type="PROSITE" id="PS50090">
    <property type="entry name" value="MYB_LIKE"/>
    <property type="match status" value="2"/>
</dbReference>
<feature type="domain" description="HTH myb-type" evidence="7">
    <location>
        <begin position="9"/>
        <end position="65"/>
    </location>
</feature>
<keyword evidence="3" id="KW-0238">DNA-binding</keyword>
<dbReference type="PROSITE" id="PS51294">
    <property type="entry name" value="HTH_MYB"/>
    <property type="match status" value="2"/>
</dbReference>
<evidence type="ECO:0000313" key="9">
    <source>
        <dbReference type="Proteomes" id="UP001642360"/>
    </source>
</evidence>
<dbReference type="Pfam" id="PF00249">
    <property type="entry name" value="Myb_DNA-binding"/>
    <property type="match status" value="2"/>
</dbReference>
<feature type="region of interest" description="Disordered" evidence="5">
    <location>
        <begin position="130"/>
        <end position="157"/>
    </location>
</feature>
<feature type="compositionally biased region" description="Polar residues" evidence="5">
    <location>
        <begin position="130"/>
        <end position="142"/>
    </location>
</feature>
<dbReference type="Proteomes" id="UP001642360">
    <property type="component" value="Unassembled WGS sequence"/>
</dbReference>
<evidence type="ECO:0000259" key="6">
    <source>
        <dbReference type="PROSITE" id="PS50090"/>
    </source>
</evidence>
<dbReference type="InterPro" id="IPR017930">
    <property type="entry name" value="Myb_dom"/>
</dbReference>
<dbReference type="EMBL" id="CAUOFW020003445">
    <property type="protein sequence ID" value="CAK9159996.1"/>
    <property type="molecule type" value="Genomic_DNA"/>
</dbReference>
<sequence length="263" mass="30938">MVRSPFFDKNGLKRGLWSDDEDNKLRAYIQKYGHWNWRQLPKYAGLSRCGKSCRLRWMNYLRPNLKTGNYSEEEEDMIMKLHHKHGNKYGMVSHCCTFTGRTDNDIKNYWHTRLKRRVKLNPISKVTVESSVSFQPKPNQNEKFNETSLSERKKARESELENVVADTTSHQTLESTLSYPKAFPSDISLSSMSTNLRSIDWPAEEMISFNSLEYFAESLGNFWSEPFLVDTFYDQQYYSPPSTEGGFMSPYMFYNDDDISFFE</sequence>
<dbReference type="PANTHER" id="PTHR10641">
    <property type="entry name" value="MYB FAMILY TRANSCRIPTION FACTOR"/>
    <property type="match status" value="1"/>
</dbReference>
<evidence type="ECO:0000256" key="4">
    <source>
        <dbReference type="ARBA" id="ARBA00023242"/>
    </source>
</evidence>
<evidence type="ECO:0000259" key="7">
    <source>
        <dbReference type="PROSITE" id="PS51294"/>
    </source>
</evidence>
<organism evidence="8 9">
    <name type="scientific">Ilex paraguariensis</name>
    <name type="common">yerba mate</name>
    <dbReference type="NCBI Taxonomy" id="185542"/>
    <lineage>
        <taxon>Eukaryota</taxon>
        <taxon>Viridiplantae</taxon>
        <taxon>Streptophyta</taxon>
        <taxon>Embryophyta</taxon>
        <taxon>Tracheophyta</taxon>
        <taxon>Spermatophyta</taxon>
        <taxon>Magnoliopsida</taxon>
        <taxon>eudicotyledons</taxon>
        <taxon>Gunneridae</taxon>
        <taxon>Pentapetalae</taxon>
        <taxon>asterids</taxon>
        <taxon>campanulids</taxon>
        <taxon>Aquifoliales</taxon>
        <taxon>Aquifoliaceae</taxon>
        <taxon>Ilex</taxon>
    </lineage>
</organism>
<dbReference type="GO" id="GO:0003677">
    <property type="term" value="F:DNA binding"/>
    <property type="evidence" value="ECO:0007669"/>
    <property type="project" value="UniProtKB-KW"/>
</dbReference>
<proteinExistence type="predicted"/>
<evidence type="ECO:0000256" key="3">
    <source>
        <dbReference type="ARBA" id="ARBA00023125"/>
    </source>
</evidence>
<comment type="caution">
    <text evidence="8">The sequence shown here is derived from an EMBL/GenBank/DDBJ whole genome shotgun (WGS) entry which is preliminary data.</text>
</comment>
<comment type="subcellular location">
    <subcellularLocation>
        <location evidence="1">Nucleus</location>
    </subcellularLocation>
</comment>
<dbReference type="FunFam" id="1.10.10.60:FF:000001">
    <property type="entry name" value="MYB-related transcription factor"/>
    <property type="match status" value="1"/>
</dbReference>
<dbReference type="Gene3D" id="1.10.10.60">
    <property type="entry name" value="Homeodomain-like"/>
    <property type="match status" value="2"/>
</dbReference>
<keyword evidence="2" id="KW-0677">Repeat</keyword>
<feature type="compositionally biased region" description="Basic and acidic residues" evidence="5">
    <location>
        <begin position="143"/>
        <end position="157"/>
    </location>
</feature>